<dbReference type="PIRSF" id="PIRSF032285">
    <property type="entry name" value="UCP032285"/>
    <property type="match status" value="1"/>
</dbReference>
<reference evidence="1 2" key="1">
    <citation type="submission" date="2021-08" db="EMBL/GenBank/DDBJ databases">
        <title>Complete genome sequence of Leptospira kobayashii strain E30.</title>
        <authorList>
            <person name="Nakao R."/>
            <person name="Nakamura S."/>
            <person name="Masuzawa T."/>
            <person name="Koizumi N."/>
        </authorList>
    </citation>
    <scope>NUCLEOTIDE SEQUENCE [LARGE SCALE GENOMIC DNA]</scope>
    <source>
        <strain evidence="1 2">E30</strain>
    </source>
</reference>
<dbReference type="Gene3D" id="3.40.1350.140">
    <property type="entry name" value="MepB-like"/>
    <property type="match status" value="1"/>
</dbReference>
<evidence type="ECO:0000313" key="1">
    <source>
        <dbReference type="EMBL" id="BDA80292.1"/>
    </source>
</evidence>
<gene>
    <name evidence="1" type="ORF">LPTSP3_g32220</name>
</gene>
<dbReference type="InterPro" id="IPR011235">
    <property type="entry name" value="MepB-like"/>
</dbReference>
<name>A0ABM7UMW0_9LEPT</name>
<dbReference type="InterPro" id="IPR038231">
    <property type="entry name" value="MepB-like_sf"/>
</dbReference>
<sequence>MKKSVNKSDHELIFPDVLKDIKKNVFDHCGISLLNPFLEKESQEYGACHFEIDDLKITFRVAKITPTKIGQFVTLWKRNGSGPIQPFDIKDNVDYFIIRSNNKDLSGQFIFPKHVLYEKGIVSGKKKGKLGFRIYSSWDIPTNKQAQATQKWQLEYFLESSKNKPIDTTRVKFLLNYKK</sequence>
<organism evidence="1 2">
    <name type="scientific">Leptospira kobayashii</name>
    <dbReference type="NCBI Taxonomy" id="1917830"/>
    <lineage>
        <taxon>Bacteria</taxon>
        <taxon>Pseudomonadati</taxon>
        <taxon>Spirochaetota</taxon>
        <taxon>Spirochaetia</taxon>
        <taxon>Leptospirales</taxon>
        <taxon>Leptospiraceae</taxon>
        <taxon>Leptospira</taxon>
    </lineage>
</organism>
<dbReference type="RefSeq" id="WP_167837188.1">
    <property type="nucleotide sequence ID" value="NZ_AP025028.1"/>
</dbReference>
<keyword evidence="2" id="KW-1185">Reference proteome</keyword>
<evidence type="ECO:0008006" key="3">
    <source>
        <dbReference type="Google" id="ProtNLM"/>
    </source>
</evidence>
<protein>
    <recommendedName>
        <fullName evidence="3">MepB protein</fullName>
    </recommendedName>
</protein>
<accession>A0ABM7UMW0</accession>
<dbReference type="Proteomes" id="UP000245263">
    <property type="component" value="Chromosome 1"/>
</dbReference>
<proteinExistence type="predicted"/>
<evidence type="ECO:0000313" key="2">
    <source>
        <dbReference type="Proteomes" id="UP000245263"/>
    </source>
</evidence>
<dbReference type="EMBL" id="AP025028">
    <property type="protein sequence ID" value="BDA80292.1"/>
    <property type="molecule type" value="Genomic_DNA"/>
</dbReference>
<dbReference type="Pfam" id="PF08877">
    <property type="entry name" value="MepB-like"/>
    <property type="match status" value="1"/>
</dbReference>